<dbReference type="CDD" id="cd03375">
    <property type="entry name" value="TPP_OGFOR"/>
    <property type="match status" value="1"/>
</dbReference>
<feature type="domain" description="Thiamine pyrophosphate enzyme TPP-binding" evidence="3">
    <location>
        <begin position="57"/>
        <end position="204"/>
    </location>
</feature>
<comment type="caution">
    <text evidence="4">The sequence shown here is derived from an EMBL/GenBank/DDBJ whole genome shotgun (WGS) entry which is preliminary data.</text>
</comment>
<proteinExistence type="predicted"/>
<dbReference type="GO" id="GO:0030976">
    <property type="term" value="F:thiamine pyrophosphate binding"/>
    <property type="evidence" value="ECO:0007669"/>
    <property type="project" value="InterPro"/>
</dbReference>
<keyword evidence="2" id="KW-0812">Transmembrane</keyword>
<dbReference type="InterPro" id="IPR011766">
    <property type="entry name" value="TPP_enzyme_TPP-bd"/>
</dbReference>
<organism evidence="4 5">
    <name type="scientific">candidate division WOR-3 bacterium 4484_18</name>
    <dbReference type="NCBI Taxonomy" id="2020626"/>
    <lineage>
        <taxon>Bacteria</taxon>
        <taxon>Bacteria division WOR-3</taxon>
    </lineage>
</organism>
<accession>A0A257LT83</accession>
<dbReference type="EMBL" id="NMUJ01000045">
    <property type="protein sequence ID" value="OYV02867.1"/>
    <property type="molecule type" value="Genomic_DNA"/>
</dbReference>
<evidence type="ECO:0000313" key="5">
    <source>
        <dbReference type="Proteomes" id="UP000216312"/>
    </source>
</evidence>
<sequence length="246" mass="27353">MSIKREVIHPLDPYLRTERFPHIWCPGCGIGVVIGAFLRGWLETNIPREKLVVVSGIGCTSRAPGYLLFDTFHATHGRGIPFATGLKIANPDLTVVVIAGDGDLFSIGGNHFIHAARRNVDLTIICVNNFNYGMTGGQMAPTTPMDSKTTTSPYGNIEQPFNLVHLAVSAGAIYVARWTTYHVRQLQRSIKEALLKKGFSFVEVLSQCPINFGRRNQWPDSVSMLKYFKEHSQIRKEEPPEAAEIT</sequence>
<feature type="transmembrane region" description="Helical" evidence="2">
    <location>
        <begin position="20"/>
        <end position="42"/>
    </location>
</feature>
<keyword evidence="1" id="KW-0560">Oxidoreductase</keyword>
<dbReference type="SUPFAM" id="SSF52518">
    <property type="entry name" value="Thiamin diphosphate-binding fold (THDP-binding)"/>
    <property type="match status" value="1"/>
</dbReference>
<dbReference type="GO" id="GO:0016625">
    <property type="term" value="F:oxidoreductase activity, acting on the aldehyde or oxo group of donors, iron-sulfur protein as acceptor"/>
    <property type="evidence" value="ECO:0007669"/>
    <property type="project" value="UniProtKB-ARBA"/>
</dbReference>
<name>A0A257LT83_UNCW3</name>
<dbReference type="Gene3D" id="3.40.50.970">
    <property type="match status" value="1"/>
</dbReference>
<dbReference type="PANTHER" id="PTHR48084">
    <property type="entry name" value="2-OXOGLUTARATE OXIDOREDUCTASE SUBUNIT KORB-RELATED"/>
    <property type="match status" value="1"/>
</dbReference>
<dbReference type="Proteomes" id="UP000216312">
    <property type="component" value="Unassembled WGS sequence"/>
</dbReference>
<evidence type="ECO:0000313" key="4">
    <source>
        <dbReference type="EMBL" id="OYV02867.1"/>
    </source>
</evidence>
<feature type="non-terminal residue" evidence="4">
    <location>
        <position position="246"/>
    </location>
</feature>
<gene>
    <name evidence="4" type="ORF">CGW93_03520</name>
</gene>
<keyword evidence="2" id="KW-0472">Membrane</keyword>
<dbReference type="AlphaFoldDB" id="A0A257LT83"/>
<evidence type="ECO:0000256" key="1">
    <source>
        <dbReference type="ARBA" id="ARBA00023002"/>
    </source>
</evidence>
<reference evidence="5" key="1">
    <citation type="submission" date="2017-07" db="EMBL/GenBank/DDBJ databases">
        <title>Novel pathways for hydrocarbon cycling and metabolic interdependencies in hydrothermal sediment communities.</title>
        <authorList>
            <person name="Dombrowski N."/>
            <person name="Seitz K."/>
            <person name="Teske A."/>
            <person name="Baker B."/>
        </authorList>
    </citation>
    <scope>NUCLEOTIDE SEQUENCE [LARGE SCALE GENOMIC DNA]</scope>
</reference>
<dbReference type="GO" id="GO:0045333">
    <property type="term" value="P:cellular respiration"/>
    <property type="evidence" value="ECO:0007669"/>
    <property type="project" value="UniProtKB-ARBA"/>
</dbReference>
<dbReference type="InterPro" id="IPR029061">
    <property type="entry name" value="THDP-binding"/>
</dbReference>
<evidence type="ECO:0000259" key="3">
    <source>
        <dbReference type="Pfam" id="PF02775"/>
    </source>
</evidence>
<dbReference type="InterPro" id="IPR051457">
    <property type="entry name" value="2-oxoacid:Fd_oxidoreductase"/>
</dbReference>
<dbReference type="PANTHER" id="PTHR48084:SF1">
    <property type="entry name" value="2-OXOGLUTARATE SYNTHASE SUBUNIT KORB"/>
    <property type="match status" value="1"/>
</dbReference>
<keyword evidence="2" id="KW-1133">Transmembrane helix</keyword>
<dbReference type="Pfam" id="PF02775">
    <property type="entry name" value="TPP_enzyme_C"/>
    <property type="match status" value="1"/>
</dbReference>
<protein>
    <submittedName>
        <fullName evidence="4">2-oxoacid:ferredoxin oxidoreductase subunit beta</fullName>
    </submittedName>
</protein>
<evidence type="ECO:0000256" key="2">
    <source>
        <dbReference type="SAM" id="Phobius"/>
    </source>
</evidence>